<dbReference type="PANTHER" id="PTHR37291:SF1">
    <property type="entry name" value="TYPE IV METHYL-DIRECTED RESTRICTION ENZYME ECOKMCRB SUBUNIT"/>
    <property type="match status" value="1"/>
</dbReference>
<keyword evidence="3" id="KW-1185">Reference proteome</keyword>
<name>N9VLB5_9GAMM</name>
<dbReference type="REBASE" id="66148">
    <property type="entry name" value="Adi4254McrBCP"/>
</dbReference>
<dbReference type="GO" id="GO:0005524">
    <property type="term" value="F:ATP binding"/>
    <property type="evidence" value="ECO:0007669"/>
    <property type="project" value="InterPro"/>
</dbReference>
<accession>N9VLB5</accession>
<evidence type="ECO:0000313" key="2">
    <source>
        <dbReference type="EMBL" id="ENY72413.1"/>
    </source>
</evidence>
<dbReference type="eggNOG" id="COG1401">
    <property type="taxonomic scope" value="Bacteria"/>
</dbReference>
<sequence>MQYQFSELVKEQRIQFVTFHQSFSYEDFIEGIKAESQDGVLHYRVVDGLFKQICQRAEADPENPYVLIIDEINRGNISRIFGELITLLEDSKRLGAEEELKVVLPYSKQPFGVPGNLYLIGTMNTADRSLAGLDLALRRRFFFKEMPPRPELLDSLYVEGIQIGELLRTINRRITALLGRDYCLGHALFMPLQKEPNLPHLGRIFQKQVLPLLQEYFFEDWQKIALVLNDHRQGKSHYFVTRDEGLDLQKLFGEEAELSNLPAGWQIKPEGNGVWTQASAYMGIIDHNGRKVEQRVEEETVQ</sequence>
<comment type="caution">
    <text evidence="2">The sequence shown here is derived from an EMBL/GenBank/DDBJ whole genome shotgun (WGS) entry which is preliminary data.</text>
</comment>
<feature type="domain" description="ATPase dynein-related AAA" evidence="1">
    <location>
        <begin position="4"/>
        <end position="141"/>
    </location>
</feature>
<evidence type="ECO:0000313" key="3">
    <source>
        <dbReference type="Proteomes" id="UP000023775"/>
    </source>
</evidence>
<dbReference type="EMBL" id="APVG01000016">
    <property type="protein sequence ID" value="ENY72413.1"/>
    <property type="molecule type" value="Genomic_DNA"/>
</dbReference>
<dbReference type="PANTHER" id="PTHR37291">
    <property type="entry name" value="5-METHYLCYTOSINE-SPECIFIC RESTRICTION ENZYME B"/>
    <property type="match status" value="1"/>
</dbReference>
<gene>
    <name evidence="2" type="ORF">G114_07765</name>
</gene>
<evidence type="ECO:0000259" key="1">
    <source>
        <dbReference type="Pfam" id="PF07728"/>
    </source>
</evidence>
<dbReference type="PATRIC" id="fig|1268237.3.peg.1530"/>
<dbReference type="Gene3D" id="3.40.50.300">
    <property type="entry name" value="P-loop containing nucleotide triphosphate hydrolases"/>
    <property type="match status" value="1"/>
</dbReference>
<dbReference type="AlphaFoldDB" id="N9VLB5"/>
<organism evidence="2 3">
    <name type="scientific">Aeromonas diversa CDC 2478-85</name>
    <dbReference type="NCBI Taxonomy" id="1268237"/>
    <lineage>
        <taxon>Bacteria</taxon>
        <taxon>Pseudomonadati</taxon>
        <taxon>Pseudomonadota</taxon>
        <taxon>Gammaproteobacteria</taxon>
        <taxon>Aeromonadales</taxon>
        <taxon>Aeromonadaceae</taxon>
        <taxon>Aeromonas</taxon>
    </lineage>
</organism>
<reference evidence="2 3" key="1">
    <citation type="journal article" date="2013" name="Genome Announc.">
        <title>Draft Genome Sequence of the Aeromonas diversa Type Strain.</title>
        <authorList>
            <person name="Farfan M."/>
            <person name="Spataro N."/>
            <person name="Sanglas A."/>
            <person name="Albarral V."/>
            <person name="Loren J.G."/>
            <person name="Bosch E."/>
            <person name="Fuste M.C."/>
        </authorList>
    </citation>
    <scope>NUCLEOTIDE SEQUENCE [LARGE SCALE GENOMIC DNA]</scope>
    <source>
        <strain evidence="2 3">2478-85</strain>
    </source>
</reference>
<protein>
    <submittedName>
        <fullName evidence="2">ATPase AAA</fullName>
    </submittedName>
</protein>
<proteinExistence type="predicted"/>
<dbReference type="InterPro" id="IPR027417">
    <property type="entry name" value="P-loop_NTPase"/>
</dbReference>
<dbReference type="Proteomes" id="UP000023775">
    <property type="component" value="Unassembled WGS sequence"/>
</dbReference>
<dbReference type="InterPro" id="IPR011704">
    <property type="entry name" value="ATPase_dyneun-rel_AAA"/>
</dbReference>
<dbReference type="SUPFAM" id="SSF52540">
    <property type="entry name" value="P-loop containing nucleoside triphosphate hydrolases"/>
    <property type="match status" value="1"/>
</dbReference>
<dbReference type="InterPro" id="IPR052934">
    <property type="entry name" value="Methyl-DNA_Rec/Restrict_Enz"/>
</dbReference>
<dbReference type="Pfam" id="PF07728">
    <property type="entry name" value="AAA_5"/>
    <property type="match status" value="1"/>
</dbReference>
<dbReference type="GO" id="GO:0016887">
    <property type="term" value="F:ATP hydrolysis activity"/>
    <property type="evidence" value="ECO:0007669"/>
    <property type="project" value="InterPro"/>
</dbReference>